<reference evidence="1" key="1">
    <citation type="submission" date="2023-11" db="EMBL/GenBank/DDBJ databases">
        <authorList>
            <person name="Poullet M."/>
        </authorList>
    </citation>
    <scope>NUCLEOTIDE SEQUENCE</scope>
    <source>
        <strain evidence="1">E1834</strain>
    </source>
</reference>
<evidence type="ECO:0000313" key="1">
    <source>
        <dbReference type="EMBL" id="CAK5125155.1"/>
    </source>
</evidence>
<proteinExistence type="predicted"/>
<organism evidence="1 2">
    <name type="scientific">Meloidogyne enterolobii</name>
    <name type="common">Root-knot nematode worm</name>
    <name type="synonym">Meloidogyne mayaguensis</name>
    <dbReference type="NCBI Taxonomy" id="390850"/>
    <lineage>
        <taxon>Eukaryota</taxon>
        <taxon>Metazoa</taxon>
        <taxon>Ecdysozoa</taxon>
        <taxon>Nematoda</taxon>
        <taxon>Chromadorea</taxon>
        <taxon>Rhabditida</taxon>
        <taxon>Tylenchina</taxon>
        <taxon>Tylenchomorpha</taxon>
        <taxon>Tylenchoidea</taxon>
        <taxon>Meloidogynidae</taxon>
        <taxon>Meloidogyninae</taxon>
        <taxon>Meloidogyne</taxon>
    </lineage>
</organism>
<name>A0ACB1B6Q9_MELEN</name>
<dbReference type="EMBL" id="CAVMJV010000208">
    <property type="protein sequence ID" value="CAK5125155.1"/>
    <property type="molecule type" value="Genomic_DNA"/>
</dbReference>
<protein>
    <submittedName>
        <fullName evidence="1">Uncharacterized protein</fullName>
    </submittedName>
</protein>
<gene>
    <name evidence="1" type="ORF">MENTE1834_LOCUS47933</name>
</gene>
<evidence type="ECO:0000313" key="2">
    <source>
        <dbReference type="Proteomes" id="UP001497535"/>
    </source>
</evidence>
<keyword evidence="2" id="KW-1185">Reference proteome</keyword>
<dbReference type="Proteomes" id="UP001497535">
    <property type="component" value="Unassembled WGS sequence"/>
</dbReference>
<accession>A0ACB1B6Q9</accession>
<sequence length="425" mass="47467">MTITYDELNNLIKNEKIDTVVVACIDMQGRLMGKRLTGRHFLGLNQKKISISTFVYAVTIEGIAGGGYEISSVDTGYSDCHLCADLKSLHLLPWSEGAVLAISNPHNFVTSEPLFCSPRVILMQQIERLANLKLKGLFASELEFNLFNETYESASQKHWKNLKTAQPHHQWMNISASSGIETFMRSVRILMEATHPEFLPSQHELNFVPADPLTMADRHIIAKHGIRNMAEQSGMIASFMAKLSSTALGNACHIHMSLQDSETGKNAFYDQNDEYGMSTLARNWIAGLLKYVPEATYFFAPYINSYKRLQPLTFAPTKCCWAIDNRTSAFRLCNSKSEGINVELRIGGADLNPYLAFSAIIAAGISGIEEKLELPPPASGNVYNDKELPEFPNSLQKATQLLKESKMLNKTFGNSKIIRLQFDLN</sequence>
<comment type="caution">
    <text evidence="1">The sequence shown here is derived from an EMBL/GenBank/DDBJ whole genome shotgun (WGS) entry which is preliminary data.</text>
</comment>